<evidence type="ECO:0000313" key="2">
    <source>
        <dbReference type="EMBL" id="SEW17823.1"/>
    </source>
</evidence>
<organism evidence="2 3">
    <name type="scientific">Aliiroseovarius sediminilitoris</name>
    <dbReference type="NCBI Taxonomy" id="1173584"/>
    <lineage>
        <taxon>Bacteria</taxon>
        <taxon>Pseudomonadati</taxon>
        <taxon>Pseudomonadota</taxon>
        <taxon>Alphaproteobacteria</taxon>
        <taxon>Rhodobacterales</taxon>
        <taxon>Paracoccaceae</taxon>
        <taxon>Aliiroseovarius</taxon>
    </lineage>
</organism>
<feature type="transmembrane region" description="Helical" evidence="1">
    <location>
        <begin position="20"/>
        <end position="39"/>
    </location>
</feature>
<keyword evidence="1" id="KW-1133">Transmembrane helix</keyword>
<proteinExistence type="predicted"/>
<dbReference type="EMBL" id="FOJB01000001">
    <property type="protein sequence ID" value="SEW17823.1"/>
    <property type="molecule type" value="Genomic_DNA"/>
</dbReference>
<dbReference type="AlphaFoldDB" id="A0A1I0PTT2"/>
<dbReference type="RefSeq" id="WP_281242442.1">
    <property type="nucleotide sequence ID" value="NZ_FOJB01000001.1"/>
</dbReference>
<gene>
    <name evidence="2" type="ORF">SAMN05444851_1894</name>
</gene>
<evidence type="ECO:0000313" key="3">
    <source>
        <dbReference type="Proteomes" id="UP000199650"/>
    </source>
</evidence>
<dbReference type="STRING" id="1173584.SAMN05444851_1894"/>
<keyword evidence="1" id="KW-0812">Transmembrane</keyword>
<dbReference type="Proteomes" id="UP000199650">
    <property type="component" value="Unassembled WGS sequence"/>
</dbReference>
<evidence type="ECO:0000256" key="1">
    <source>
        <dbReference type="SAM" id="Phobius"/>
    </source>
</evidence>
<sequence>MLNDVKTALARSSATIWQDAIGGMCLLVVLFGALHLPGVI</sequence>
<keyword evidence="3" id="KW-1185">Reference proteome</keyword>
<protein>
    <submittedName>
        <fullName evidence="2">Uncharacterized protein</fullName>
    </submittedName>
</protein>
<name>A0A1I0PTT2_9RHOB</name>
<reference evidence="2 3" key="1">
    <citation type="submission" date="2016-10" db="EMBL/GenBank/DDBJ databases">
        <authorList>
            <person name="de Groot N.N."/>
        </authorList>
    </citation>
    <scope>NUCLEOTIDE SEQUENCE [LARGE SCALE GENOMIC DNA]</scope>
    <source>
        <strain evidence="2 3">DSM 29439</strain>
    </source>
</reference>
<accession>A0A1I0PTT2</accession>
<keyword evidence="1" id="KW-0472">Membrane</keyword>